<evidence type="ECO:0000256" key="4">
    <source>
        <dbReference type="ARBA" id="ARBA00023163"/>
    </source>
</evidence>
<keyword evidence="3" id="KW-0238">DNA-binding</keyword>
<sequence length="469" mass="50990">MAGEQSVQKSEGERHFDGMWKIGDISPSAMFAEDQKPTTACNPGWSVNPTGPICDNLFQSSGSTDMAVLPPAAASSSLHHHSHSSLIFGSSSSELGWSSMQHSQRGPPHHDRSAPGFSELMDIDVRFDSSYMTFTQCLQAGLQMDPSDYSALSRSLGIGWENHFPEYNTHANASSHDPQSSAAFDFPSPLAEAGEHMGDVPNVPTTPNSSTSSSSAEGNDEAATVASTSGAKEQAAAPQSTDQAPAAAADQDESQDKLSADSKKAIKPRKKGQKRNREPRFAFMTKSDVDHLEDGYRWRKYGQKAVKNSPYPRSYYRCTNSKCSVKKRVERSFEDPSIVITTYEGQHTHQSPSLLRGSAGGGAGAATAADHAHFADQRTSTTSSFTQSAFDFPLQMMVQVPPRTSAAFDNIQHQQQQQDLHRQQQQTVVPSPHPALQRSQPQHQHQLAPNLTDHGLLEDIVPSGMRKLS</sequence>
<dbReference type="InterPro" id="IPR036576">
    <property type="entry name" value="WRKY_dom_sf"/>
</dbReference>
<dbReference type="Pfam" id="PF03106">
    <property type="entry name" value="WRKY"/>
    <property type="match status" value="1"/>
</dbReference>
<feature type="compositionally biased region" description="Polar residues" evidence="6">
    <location>
        <begin position="437"/>
        <end position="449"/>
    </location>
</feature>
<evidence type="ECO:0000259" key="7">
    <source>
        <dbReference type="PROSITE" id="PS50811"/>
    </source>
</evidence>
<dbReference type="SMART" id="SM00774">
    <property type="entry name" value="WRKY"/>
    <property type="match status" value="1"/>
</dbReference>
<dbReference type="InterPro" id="IPR044810">
    <property type="entry name" value="WRKY_plant"/>
</dbReference>
<dbReference type="Gene3D" id="2.20.25.80">
    <property type="entry name" value="WRKY domain"/>
    <property type="match status" value="1"/>
</dbReference>
<dbReference type="GO" id="GO:0043565">
    <property type="term" value="F:sequence-specific DNA binding"/>
    <property type="evidence" value="ECO:0007669"/>
    <property type="project" value="InterPro"/>
</dbReference>
<reference evidence="8" key="1">
    <citation type="submission" date="2015-03" db="EMBL/GenBank/DDBJ databases">
        <title>A transcriptome of Araucaria cunninghamii, an australian fine timber species.</title>
        <authorList>
            <person name="Jing Yi C.J.Y."/>
            <person name="Yin San L.Y.S."/>
            <person name="Abdul Karim S.S."/>
            <person name="Wan Azmi N.N."/>
            <person name="Hercus R.R."/>
            <person name="Croft L.L."/>
        </authorList>
    </citation>
    <scope>NUCLEOTIDE SEQUENCE</scope>
    <source>
        <strain evidence="8">MI0301</strain>
        <tissue evidence="8">Leaf</tissue>
    </source>
</reference>
<feature type="compositionally biased region" description="Low complexity" evidence="6">
    <location>
        <begin position="234"/>
        <end position="249"/>
    </location>
</feature>
<keyword evidence="4" id="KW-0804">Transcription</keyword>
<evidence type="ECO:0000256" key="3">
    <source>
        <dbReference type="ARBA" id="ARBA00023125"/>
    </source>
</evidence>
<proteinExistence type="predicted"/>
<evidence type="ECO:0000256" key="5">
    <source>
        <dbReference type="ARBA" id="ARBA00023242"/>
    </source>
</evidence>
<evidence type="ECO:0000256" key="2">
    <source>
        <dbReference type="ARBA" id="ARBA00023015"/>
    </source>
</evidence>
<comment type="subcellular location">
    <subcellularLocation>
        <location evidence="1">Nucleus</location>
    </subcellularLocation>
</comment>
<dbReference type="PANTHER" id="PTHR31221:SF334">
    <property type="entry name" value="WRKY TRANSCRIPTION FACTOR 57-RELATED"/>
    <property type="match status" value="1"/>
</dbReference>
<dbReference type="PROSITE" id="PS50811">
    <property type="entry name" value="WRKY"/>
    <property type="match status" value="1"/>
</dbReference>
<evidence type="ECO:0000256" key="1">
    <source>
        <dbReference type="ARBA" id="ARBA00004123"/>
    </source>
</evidence>
<keyword evidence="2" id="KW-0805">Transcription regulation</keyword>
<feature type="compositionally biased region" description="Basic residues" evidence="6">
    <location>
        <begin position="265"/>
        <end position="274"/>
    </location>
</feature>
<feature type="region of interest" description="Disordered" evidence="6">
    <location>
        <begin position="169"/>
        <end position="283"/>
    </location>
</feature>
<feature type="compositionally biased region" description="Polar residues" evidence="6">
    <location>
        <begin position="169"/>
        <end position="182"/>
    </location>
</feature>
<accession>A0A0D6QXU1</accession>
<organism evidence="8">
    <name type="scientific">Araucaria cunninghamii</name>
    <name type="common">Hoop pine</name>
    <name type="synonym">Moreton Bay pine</name>
    <dbReference type="NCBI Taxonomy" id="56994"/>
    <lineage>
        <taxon>Eukaryota</taxon>
        <taxon>Viridiplantae</taxon>
        <taxon>Streptophyta</taxon>
        <taxon>Embryophyta</taxon>
        <taxon>Tracheophyta</taxon>
        <taxon>Spermatophyta</taxon>
        <taxon>Pinopsida</taxon>
        <taxon>Pinidae</taxon>
        <taxon>Conifers II</taxon>
        <taxon>Araucariales</taxon>
        <taxon>Araucariaceae</taxon>
        <taxon>Araucaria</taxon>
    </lineage>
</organism>
<dbReference type="InterPro" id="IPR003657">
    <property type="entry name" value="WRKY_dom"/>
</dbReference>
<dbReference type="FunFam" id="2.20.25.80:FF:000003">
    <property type="entry name" value="WRKY transcription factor 57"/>
    <property type="match status" value="1"/>
</dbReference>
<dbReference type="GO" id="GO:0003700">
    <property type="term" value="F:DNA-binding transcription factor activity"/>
    <property type="evidence" value="ECO:0007669"/>
    <property type="project" value="InterPro"/>
</dbReference>
<dbReference type="AlphaFoldDB" id="A0A0D6QXU1"/>
<name>A0A0D6QXU1_ARACU</name>
<feature type="region of interest" description="Disordered" evidence="6">
    <location>
        <begin position="410"/>
        <end position="469"/>
    </location>
</feature>
<evidence type="ECO:0000313" key="8">
    <source>
        <dbReference type="EMBL" id="JAG95281.1"/>
    </source>
</evidence>
<dbReference type="EMBL" id="GCKF01041009">
    <property type="protein sequence ID" value="JAG95281.1"/>
    <property type="molecule type" value="Transcribed_RNA"/>
</dbReference>
<dbReference type="SUPFAM" id="SSF118290">
    <property type="entry name" value="WRKY DNA-binding domain"/>
    <property type="match status" value="1"/>
</dbReference>
<protein>
    <recommendedName>
        <fullName evidence="7">WRKY domain-containing protein</fullName>
    </recommendedName>
</protein>
<dbReference type="PANTHER" id="PTHR31221">
    <property type="entry name" value="WRKY TRANSCRIPTION FACTOR PROTEIN 1-RELATED"/>
    <property type="match status" value="1"/>
</dbReference>
<keyword evidence="5" id="KW-0539">Nucleus</keyword>
<evidence type="ECO:0000256" key="6">
    <source>
        <dbReference type="SAM" id="MobiDB-lite"/>
    </source>
</evidence>
<feature type="compositionally biased region" description="Low complexity" evidence="6">
    <location>
        <begin position="200"/>
        <end position="215"/>
    </location>
</feature>
<dbReference type="GO" id="GO:0005634">
    <property type="term" value="C:nucleus"/>
    <property type="evidence" value="ECO:0007669"/>
    <property type="project" value="UniProtKB-SubCell"/>
</dbReference>
<feature type="compositionally biased region" description="Basic and acidic residues" evidence="6">
    <location>
        <begin position="254"/>
        <end position="264"/>
    </location>
</feature>
<feature type="compositionally biased region" description="Low complexity" evidence="6">
    <location>
        <begin position="412"/>
        <end position="426"/>
    </location>
</feature>
<feature type="domain" description="WRKY" evidence="7">
    <location>
        <begin position="287"/>
        <end position="352"/>
    </location>
</feature>